<evidence type="ECO:0000313" key="6">
    <source>
        <dbReference type="Proteomes" id="UP000220629"/>
    </source>
</evidence>
<name>A0A2A7S7Q2_BURGA</name>
<dbReference type="GO" id="GO:0016757">
    <property type="term" value="F:glycosyltransferase activity"/>
    <property type="evidence" value="ECO:0007669"/>
    <property type="project" value="InterPro"/>
</dbReference>
<dbReference type="PANTHER" id="PTHR46401:SF2">
    <property type="entry name" value="GLYCOSYLTRANSFERASE WBBK-RELATED"/>
    <property type="match status" value="1"/>
</dbReference>
<dbReference type="RefSeq" id="WP_096749689.1">
    <property type="nucleotide sequence ID" value="NZ_CADEQB010000002.1"/>
</dbReference>
<proteinExistence type="predicted"/>
<feature type="domain" description="Glycosyltransferase subfamily 4-like N-terminal" evidence="4">
    <location>
        <begin position="712"/>
        <end position="879"/>
    </location>
</feature>
<dbReference type="Pfam" id="PF13579">
    <property type="entry name" value="Glyco_trans_4_4"/>
    <property type="match status" value="1"/>
</dbReference>
<accession>A0A2A7S7Q2</accession>
<feature type="domain" description="Glycosyl transferase family 1" evidence="2">
    <location>
        <begin position="911"/>
        <end position="1074"/>
    </location>
</feature>
<feature type="domain" description="Glycosyl transferase family 1" evidence="2">
    <location>
        <begin position="185"/>
        <end position="336"/>
    </location>
</feature>
<dbReference type="PANTHER" id="PTHR46401">
    <property type="entry name" value="GLYCOSYLTRANSFERASE WBBK-RELATED"/>
    <property type="match status" value="1"/>
</dbReference>
<dbReference type="Pfam" id="PF00534">
    <property type="entry name" value="Glycos_transf_1"/>
    <property type="match status" value="2"/>
</dbReference>
<evidence type="ECO:0000259" key="3">
    <source>
        <dbReference type="Pfam" id="PF00535"/>
    </source>
</evidence>
<dbReference type="InterPro" id="IPR029044">
    <property type="entry name" value="Nucleotide-diphossugar_trans"/>
</dbReference>
<dbReference type="AlphaFoldDB" id="A0A2A7S7Q2"/>
<dbReference type="GO" id="GO:0009103">
    <property type="term" value="P:lipopolysaccharide biosynthetic process"/>
    <property type="evidence" value="ECO:0007669"/>
    <property type="project" value="TreeGrafter"/>
</dbReference>
<evidence type="ECO:0000256" key="1">
    <source>
        <dbReference type="ARBA" id="ARBA00022679"/>
    </source>
</evidence>
<dbReference type="Proteomes" id="UP000220629">
    <property type="component" value="Unassembled WGS sequence"/>
</dbReference>
<gene>
    <name evidence="5" type="ORF">CRM94_35110</name>
</gene>
<feature type="domain" description="Glycosyltransferase 2-like" evidence="3">
    <location>
        <begin position="372"/>
        <end position="492"/>
    </location>
</feature>
<reference evidence="6" key="1">
    <citation type="submission" date="2017-09" db="EMBL/GenBank/DDBJ databases">
        <title>FDA dAtabase for Regulatory Grade micrObial Sequences (FDA-ARGOS): Supporting development and validation of Infectious Disease Dx tests.</title>
        <authorList>
            <person name="Minogue T."/>
            <person name="Wolcott M."/>
            <person name="Wasieloski L."/>
            <person name="Aguilar W."/>
            <person name="Moore D."/>
            <person name="Tallon L."/>
            <person name="Sadzewicz L."/>
            <person name="Ott S."/>
            <person name="Zhao X."/>
            <person name="Nagaraj S."/>
            <person name="Vavikolanu K."/>
            <person name="Aluvathingal J."/>
            <person name="Nadendla S."/>
            <person name="Sichtig H."/>
        </authorList>
    </citation>
    <scope>NUCLEOTIDE SEQUENCE [LARGE SCALE GENOMIC DNA]</scope>
    <source>
        <strain evidence="6">FDAARGOS_390</strain>
    </source>
</reference>
<dbReference type="InterPro" id="IPR028098">
    <property type="entry name" value="Glyco_trans_4-like_N"/>
</dbReference>
<dbReference type="Gene3D" id="3.90.550.10">
    <property type="entry name" value="Spore Coat Polysaccharide Biosynthesis Protein SpsA, Chain A"/>
    <property type="match status" value="1"/>
</dbReference>
<dbReference type="InterPro" id="IPR001173">
    <property type="entry name" value="Glyco_trans_2-like"/>
</dbReference>
<dbReference type="InterPro" id="IPR001296">
    <property type="entry name" value="Glyco_trans_1"/>
</dbReference>
<dbReference type="Pfam" id="PF00535">
    <property type="entry name" value="Glycos_transf_2"/>
    <property type="match status" value="1"/>
</dbReference>
<comment type="caution">
    <text evidence="5">The sequence shown here is derived from an EMBL/GenBank/DDBJ whole genome shotgun (WGS) entry which is preliminary data.</text>
</comment>
<protein>
    <submittedName>
        <fullName evidence="5">Group 1 glycosyl transferase</fullName>
    </submittedName>
</protein>
<dbReference type="EMBL" id="PDDY01000004">
    <property type="protein sequence ID" value="PEH39502.1"/>
    <property type="molecule type" value="Genomic_DNA"/>
</dbReference>
<organism evidence="5 6">
    <name type="scientific">Burkholderia gladioli</name>
    <name type="common">Pseudomonas marginata</name>
    <name type="synonym">Phytomonas marginata</name>
    <dbReference type="NCBI Taxonomy" id="28095"/>
    <lineage>
        <taxon>Bacteria</taxon>
        <taxon>Pseudomonadati</taxon>
        <taxon>Pseudomonadota</taxon>
        <taxon>Betaproteobacteria</taxon>
        <taxon>Burkholderiales</taxon>
        <taxon>Burkholderiaceae</taxon>
        <taxon>Burkholderia</taxon>
    </lineage>
</organism>
<dbReference type="Gene3D" id="3.40.50.2000">
    <property type="entry name" value="Glycogen Phosphorylase B"/>
    <property type="match status" value="4"/>
</dbReference>
<keyword evidence="1 5" id="KW-0808">Transferase</keyword>
<evidence type="ECO:0000259" key="2">
    <source>
        <dbReference type="Pfam" id="PF00534"/>
    </source>
</evidence>
<evidence type="ECO:0000259" key="4">
    <source>
        <dbReference type="Pfam" id="PF13579"/>
    </source>
</evidence>
<dbReference type="CDD" id="cd03801">
    <property type="entry name" value="GT4_PimA-like"/>
    <property type="match status" value="2"/>
</dbReference>
<dbReference type="SUPFAM" id="SSF53756">
    <property type="entry name" value="UDP-Glycosyltransferase/glycogen phosphorylase"/>
    <property type="match status" value="2"/>
</dbReference>
<dbReference type="SUPFAM" id="SSF53448">
    <property type="entry name" value="Nucleotide-diphospho-sugar transferases"/>
    <property type="match status" value="1"/>
</dbReference>
<evidence type="ECO:0000313" key="5">
    <source>
        <dbReference type="EMBL" id="PEH39502.1"/>
    </source>
</evidence>
<sequence length="1115" mass="124341">MQKSSVMFDTNFSGRILQLTEALDFGDAVSNQVVALDQMFKGLGLQSQIYSKWHHQSVGQYRKNLEELDIQDNDVLIVHFAGYSEHVMQAYHTKRCTKICVYHNITPHSFFEKGTDLHKFCLMGREQLREIAPSFDYFWGDSEYNLQEIIDLGVSPDRCSLVPIIVDAPESAAAVRASRNREPGHWLFLGRVAANKGQVDLVQMFAEMHESSPQVAARLSIVGGFNPQDPYYQKLLATIKKYKVEHLVDITGKVPDEAISSHFGKAFVYVSLSRHEGFGVPLIEATLHGLPVVGLHNTAIGETLGVKDNPLDSIGKLKAEIARLAKDEAAYRNLVEFQRRNTERFTSDAVRKRVIDALRKVLPAAKQFATVSIIICTYNRADLLERCLDYLQYQTNQNFEVVVVNGPSNDGTDAVLERYKDRIKVGSNPQRNLAISRNIGIDLADGDLLAFIDDDALPFDDWVETLLEEFNRRPLTLGALGGPAYYAGTLRYQSEDIGINKFAEAKVNIDSREIGENGWERSLLGTNTCFSAEAVRAVNGFDEQFDYFLDESELCFRMRQAGYLIAYRPDLHLRHEFAQSHNRGGRYNYNWFTICKNTAYFIAAYSGLKGAELKKYLDRRMQSERIAPLAAAQRAGEIEGDEYDRHLEAIRSGVEQGLKDAADFPKTRKLKKGTGRFEVFTGAAGYPLVGCDTPRLHVCIVTKEFPPFSGSGGIGTLYYHLASELLLMGHQVTVVTPGDRDFVYRCGRFSVRHVLPITNVTDTLGSTGFVNNLNWGLTALRAVAELHAEHRIDVVESALWDTEALPIALLPKHERPPVVVRLVTPFPVAARLNGWQVPPREADLFLTGETTLIEHADLVVPISESISKTIETEHGVRRDARWKQSHCGIAYWPFFDAQNGYSALEDSAGKPLKISEDMKFVLFVGRLEGRKGVGTLLDAAKRFLAGDTDAHLVLAGRDIENWTERAKDVLGASLMQRVHFLGSVDDQLREKLLHAAHCVAFPSQYESFGLVPLEAFVHGKPVIASRAGAIPEVVGDGQSGLLFEAGNSTELADQVLRVLTDKTLHARLSNGARAQIRKFSSRNSAIRAVNAYVALMREREDARGAHENIKSAVKV</sequence>